<dbReference type="Pfam" id="PF21699">
    <property type="entry name" value="TM1266-like"/>
    <property type="match status" value="1"/>
</dbReference>
<dbReference type="InterPro" id="IPR027271">
    <property type="entry name" value="Acetolactate_synth/TF_NikR_C"/>
</dbReference>
<proteinExistence type="predicted"/>
<dbReference type="Gene3D" id="3.30.70.1150">
    <property type="entry name" value="ACT-like. Chain A, domain 2"/>
    <property type="match status" value="1"/>
</dbReference>
<dbReference type="InterPro" id="IPR023860">
    <property type="entry name" value="FeFe-hyd_TM1266"/>
</dbReference>
<dbReference type="InterPro" id="IPR045865">
    <property type="entry name" value="ACT-like_dom_sf"/>
</dbReference>
<dbReference type="NCBIfam" id="TIGR03959">
    <property type="entry name" value="hyd_TM1266"/>
    <property type="match status" value="1"/>
</dbReference>
<comment type="caution">
    <text evidence="1">The sequence shown here is derived from an EMBL/GenBank/DDBJ whole genome shotgun (WGS) entry which is preliminary data.</text>
</comment>
<organism evidence="1 2">
    <name type="scientific">Thermosipho affectus</name>
    <dbReference type="NCBI Taxonomy" id="660294"/>
    <lineage>
        <taxon>Bacteria</taxon>
        <taxon>Thermotogati</taxon>
        <taxon>Thermotogota</taxon>
        <taxon>Thermotogae</taxon>
        <taxon>Thermotogales</taxon>
        <taxon>Fervidobacteriaceae</taxon>
        <taxon>Thermosipho</taxon>
    </lineage>
</organism>
<dbReference type="SUPFAM" id="SSF55021">
    <property type="entry name" value="ACT-like"/>
    <property type="match status" value="1"/>
</dbReference>
<evidence type="ECO:0000313" key="1">
    <source>
        <dbReference type="EMBL" id="ONN26516.1"/>
    </source>
</evidence>
<accession>A0ABX3IH69</accession>
<dbReference type="RefSeq" id="WP_075666575.1">
    <property type="nucleotide sequence ID" value="NZ_LBFC01000023.1"/>
</dbReference>
<dbReference type="Proteomes" id="UP000242616">
    <property type="component" value="Unassembled WGS sequence"/>
</dbReference>
<protein>
    <submittedName>
        <fullName evidence="1">Iron-only hydrogenase system regulator</fullName>
    </submittedName>
</protein>
<keyword evidence="2" id="KW-1185">Reference proteome</keyword>
<reference evidence="1 2" key="1">
    <citation type="submission" date="2015-06" db="EMBL/GenBank/DDBJ databases">
        <title>Genome sequencing of Thermotogales isolates from hydrothermal vents.</title>
        <authorList>
            <person name="Haverkamp T.H."/>
            <person name="Kublanov I.V."/>
            <person name="Nesbo C.L."/>
        </authorList>
    </citation>
    <scope>NUCLEOTIDE SEQUENCE [LARGE SCALE GENOMIC DNA]</scope>
    <source>
        <strain evidence="2">ik275mar</strain>
    </source>
</reference>
<sequence>MENFYSINIVVGNRNDIYDKVNEILHNYSKYIKLRVGYPIEEENSAVIFLLFKANNDTLGSFTGKLGQLKTVKVKSLLIKKEA</sequence>
<name>A0ABX3IH69_9BACT</name>
<gene>
    <name evidence="1" type="ORF">XJ44_08620</name>
</gene>
<dbReference type="EMBL" id="LBFC01000023">
    <property type="protein sequence ID" value="ONN26516.1"/>
    <property type="molecule type" value="Genomic_DNA"/>
</dbReference>
<evidence type="ECO:0000313" key="2">
    <source>
        <dbReference type="Proteomes" id="UP000242616"/>
    </source>
</evidence>